<proteinExistence type="inferred from homology"/>
<keyword evidence="2" id="KW-0645">Protease</keyword>
<dbReference type="Pfam" id="PF00877">
    <property type="entry name" value="NLPC_P60"/>
    <property type="match status" value="1"/>
</dbReference>
<feature type="domain" description="NlpC/P60" evidence="5">
    <location>
        <begin position="11"/>
        <end position="125"/>
    </location>
</feature>
<sequence length="153" mass="17852">MFSFNIQPLEGRPFNLGATDCFTLTRDFYKLNFDIDMPDFARPNDWEPEDDNLIEKLYPVAGFERLDVDENWPPRPGDVLVCTVGGSLPNHLVVFLGQNEIIHHKIGMLSSKETMRPAWKRYTSYILRHPKVPNLEEKKPTMTIREVYNEKLI</sequence>
<dbReference type="GO" id="GO:0008234">
    <property type="term" value="F:cysteine-type peptidase activity"/>
    <property type="evidence" value="ECO:0007669"/>
    <property type="project" value="UniProtKB-KW"/>
</dbReference>
<evidence type="ECO:0000313" key="6">
    <source>
        <dbReference type="EMBL" id="TXG77758.1"/>
    </source>
</evidence>
<keyword evidence="4" id="KW-0788">Thiol protease</keyword>
<evidence type="ECO:0000256" key="2">
    <source>
        <dbReference type="ARBA" id="ARBA00022670"/>
    </source>
</evidence>
<accession>A0A5C7J956</accession>
<dbReference type="AlphaFoldDB" id="A0A5C7J956"/>
<protein>
    <recommendedName>
        <fullName evidence="5">NlpC/P60 domain-containing protein</fullName>
    </recommendedName>
</protein>
<dbReference type="InterPro" id="IPR000064">
    <property type="entry name" value="NLP_P60_dom"/>
</dbReference>
<evidence type="ECO:0000256" key="1">
    <source>
        <dbReference type="ARBA" id="ARBA00007074"/>
    </source>
</evidence>
<comment type="similarity">
    <text evidence="1">Belongs to the peptidase C40 family.</text>
</comment>
<reference evidence="6 7" key="1">
    <citation type="submission" date="2018-09" db="EMBL/GenBank/DDBJ databases">
        <title>Metagenome Assembled Genomes from an Advanced Water Purification Facility.</title>
        <authorList>
            <person name="Stamps B.W."/>
            <person name="Spear J.R."/>
        </authorList>
    </citation>
    <scope>NUCLEOTIDE SEQUENCE [LARGE SCALE GENOMIC DNA]</scope>
    <source>
        <strain evidence="6">Bin_63_2</strain>
    </source>
</reference>
<dbReference type="EMBL" id="SSDS01000038">
    <property type="protein sequence ID" value="TXG77758.1"/>
    <property type="molecule type" value="Genomic_DNA"/>
</dbReference>
<dbReference type="InterPro" id="IPR038765">
    <property type="entry name" value="Papain-like_cys_pep_sf"/>
</dbReference>
<evidence type="ECO:0000256" key="3">
    <source>
        <dbReference type="ARBA" id="ARBA00022801"/>
    </source>
</evidence>
<dbReference type="Proteomes" id="UP000321026">
    <property type="component" value="Unassembled WGS sequence"/>
</dbReference>
<organism evidence="6 7">
    <name type="scientific">Candidatus Dojkabacteria bacterium</name>
    <dbReference type="NCBI Taxonomy" id="2099670"/>
    <lineage>
        <taxon>Bacteria</taxon>
        <taxon>Candidatus Dojkabacteria</taxon>
    </lineage>
</organism>
<comment type="caution">
    <text evidence="6">The sequence shown here is derived from an EMBL/GenBank/DDBJ whole genome shotgun (WGS) entry which is preliminary data.</text>
</comment>
<dbReference type="GO" id="GO:0006508">
    <property type="term" value="P:proteolysis"/>
    <property type="evidence" value="ECO:0007669"/>
    <property type="project" value="UniProtKB-KW"/>
</dbReference>
<gene>
    <name evidence="6" type="ORF">E6Q11_02255</name>
</gene>
<keyword evidence="3" id="KW-0378">Hydrolase</keyword>
<dbReference type="Gene3D" id="3.90.1720.10">
    <property type="entry name" value="endopeptidase domain like (from Nostoc punctiforme)"/>
    <property type="match status" value="1"/>
</dbReference>
<name>A0A5C7J956_9BACT</name>
<evidence type="ECO:0000313" key="7">
    <source>
        <dbReference type="Proteomes" id="UP000321026"/>
    </source>
</evidence>
<dbReference type="SUPFAM" id="SSF54001">
    <property type="entry name" value="Cysteine proteinases"/>
    <property type="match status" value="1"/>
</dbReference>
<evidence type="ECO:0000256" key="4">
    <source>
        <dbReference type="ARBA" id="ARBA00022807"/>
    </source>
</evidence>
<evidence type="ECO:0000259" key="5">
    <source>
        <dbReference type="Pfam" id="PF00877"/>
    </source>
</evidence>